<gene>
    <name evidence="13" type="ORF">EAH80_18910</name>
</gene>
<dbReference type="InterPro" id="IPR045851">
    <property type="entry name" value="AMP-bd_C_sf"/>
</dbReference>
<keyword evidence="14" id="KW-1185">Reference proteome</keyword>
<evidence type="ECO:0000256" key="4">
    <source>
        <dbReference type="ARBA" id="ARBA00023098"/>
    </source>
</evidence>
<evidence type="ECO:0000256" key="10">
    <source>
        <dbReference type="ARBA" id="ARBA00083882"/>
    </source>
</evidence>
<comment type="similarity">
    <text evidence="1">Belongs to the ATP-dependent AMP-binding enzyme family.</text>
</comment>
<name>A0A502E7L5_9MYCO</name>
<dbReference type="GO" id="GO:0004467">
    <property type="term" value="F:long-chain fatty acid-CoA ligase activity"/>
    <property type="evidence" value="ECO:0007669"/>
    <property type="project" value="UniProtKB-EC"/>
</dbReference>
<keyword evidence="3" id="KW-0276">Fatty acid metabolism</keyword>
<dbReference type="FunFam" id="3.30.300.30:FF:000008">
    <property type="entry name" value="2,3-dihydroxybenzoate-AMP ligase"/>
    <property type="match status" value="1"/>
</dbReference>
<evidence type="ECO:0000256" key="6">
    <source>
        <dbReference type="ARBA" id="ARBA00036813"/>
    </source>
</evidence>
<dbReference type="RefSeq" id="WP_140694123.1">
    <property type="nucleotide sequence ID" value="NZ_RCZG01000007.1"/>
</dbReference>
<evidence type="ECO:0000256" key="7">
    <source>
        <dbReference type="ARBA" id="ARBA00069710"/>
    </source>
</evidence>
<evidence type="ECO:0000313" key="14">
    <source>
        <dbReference type="Proteomes" id="UP000320095"/>
    </source>
</evidence>
<dbReference type="InterPro" id="IPR000873">
    <property type="entry name" value="AMP-dep_synth/lig_dom"/>
</dbReference>
<dbReference type="Pfam" id="PF13193">
    <property type="entry name" value="AMP-binding_C"/>
    <property type="match status" value="1"/>
</dbReference>
<keyword evidence="2 13" id="KW-0436">Ligase</keyword>
<organism evidence="13 14">
    <name type="scientific">Mycolicibacterium hodleri</name>
    <dbReference type="NCBI Taxonomy" id="49897"/>
    <lineage>
        <taxon>Bacteria</taxon>
        <taxon>Bacillati</taxon>
        <taxon>Actinomycetota</taxon>
        <taxon>Actinomycetes</taxon>
        <taxon>Mycobacteriales</taxon>
        <taxon>Mycobacteriaceae</taxon>
        <taxon>Mycolicibacterium</taxon>
    </lineage>
</organism>
<dbReference type="NCBIfam" id="NF004837">
    <property type="entry name" value="PRK06187.1"/>
    <property type="match status" value="1"/>
</dbReference>
<evidence type="ECO:0000256" key="9">
    <source>
        <dbReference type="ARBA" id="ARBA00080667"/>
    </source>
</evidence>
<dbReference type="PROSITE" id="PS00455">
    <property type="entry name" value="AMP_BINDING"/>
    <property type="match status" value="1"/>
</dbReference>
<comment type="caution">
    <text evidence="13">The sequence shown here is derived from an EMBL/GenBank/DDBJ whole genome shotgun (WGS) entry which is preliminary data.</text>
</comment>
<dbReference type="PANTHER" id="PTHR43859">
    <property type="entry name" value="ACYL-ACTIVATING ENZYME"/>
    <property type="match status" value="1"/>
</dbReference>
<dbReference type="InterPro" id="IPR025110">
    <property type="entry name" value="AMP-bd_C"/>
</dbReference>
<evidence type="ECO:0000256" key="1">
    <source>
        <dbReference type="ARBA" id="ARBA00006432"/>
    </source>
</evidence>
<dbReference type="Gene3D" id="3.40.50.12780">
    <property type="entry name" value="N-terminal domain of ligase-like"/>
    <property type="match status" value="1"/>
</dbReference>
<proteinExistence type="inferred from homology"/>
<sequence length="538" mass="58901">MTAHSFTALTPLAFLERASDVFAEKTAIAYGDRRLSYAEFGAEATCLAHALRASGVEHGDRVAYMLPNIPEMLVANFGVPLAGAVLVAINTRLSAEEVLYLCDHSGATVLVVDTEYLAALTPVLPSMRTVREVVAVNDLQGPAAHQEADHACTSYADFMKRGSGEPLPWTVHDESSLISINYSSGTTGQPKGAMYTHRGAYLNALGEVIHQRFDPESVYLWTLPMFHCNGWCTPWAVTGVGATHVCLRAVRAEIIWRLLDDEAVTHLDGAPTVLTTIAEAPQAHPLDRELVATVAGAAPSPTVIARMRELGARIVHVYGMTELYGPYTINEWQTGWSALPPADQARRQARQGVAMIQAAPVRVVDYEMNDVPRDGRTMGEIVMRGNNVMAGYYNDPDETEVAFRGGWLHSGDLGVQHSDGYVELRDRAKDIIISGGENISTVEIEHRIESHPAVLEVAVIGIPDEKWGERPKAFVVGKPGSDVDEAELITYLQMHIARFKVPRTIEFVDQLPRTSTGKVQKFSLREKEWAGHSSRVQG</sequence>
<dbReference type="PANTHER" id="PTHR43859:SF4">
    <property type="entry name" value="BUTANOATE--COA LIGASE AAE1-RELATED"/>
    <property type="match status" value="1"/>
</dbReference>
<dbReference type="InterPro" id="IPR020845">
    <property type="entry name" value="AMP-binding_CS"/>
</dbReference>
<dbReference type="Gene3D" id="3.30.300.30">
    <property type="match status" value="1"/>
</dbReference>
<evidence type="ECO:0000256" key="3">
    <source>
        <dbReference type="ARBA" id="ARBA00022832"/>
    </source>
</evidence>
<accession>A0A502E7L5</accession>
<protein>
    <recommendedName>
        <fullName evidence="7">Long-chain-fatty-acid--CoA ligase FadD13</fullName>
        <ecNumber evidence="5">6.2.1.3</ecNumber>
    </recommendedName>
    <alternativeName>
        <fullName evidence="8">Fatty acyl-CoA ligase</fullName>
    </alternativeName>
    <alternativeName>
        <fullName evidence="10">Fatty acyl-CoA synthetase</fullName>
    </alternativeName>
    <alternativeName>
        <fullName evidence="9">Very-long-chain fatty-acyl-CoA synthetase</fullName>
    </alternativeName>
</protein>
<keyword evidence="4" id="KW-0443">Lipid metabolism</keyword>
<evidence type="ECO:0000259" key="11">
    <source>
        <dbReference type="Pfam" id="PF00501"/>
    </source>
</evidence>
<dbReference type="Pfam" id="PF00501">
    <property type="entry name" value="AMP-binding"/>
    <property type="match status" value="1"/>
</dbReference>
<evidence type="ECO:0000259" key="12">
    <source>
        <dbReference type="Pfam" id="PF13193"/>
    </source>
</evidence>
<evidence type="ECO:0000313" key="13">
    <source>
        <dbReference type="EMBL" id="TPG32852.1"/>
    </source>
</evidence>
<evidence type="ECO:0000256" key="5">
    <source>
        <dbReference type="ARBA" id="ARBA00026121"/>
    </source>
</evidence>
<dbReference type="InterPro" id="IPR042099">
    <property type="entry name" value="ANL_N_sf"/>
</dbReference>
<dbReference type="Proteomes" id="UP000320095">
    <property type="component" value="Unassembled WGS sequence"/>
</dbReference>
<dbReference type="AlphaFoldDB" id="A0A502E7L5"/>
<dbReference type="SUPFAM" id="SSF56801">
    <property type="entry name" value="Acetyl-CoA synthetase-like"/>
    <property type="match status" value="1"/>
</dbReference>
<dbReference type="EMBL" id="RCZG01000007">
    <property type="protein sequence ID" value="TPG32852.1"/>
    <property type="molecule type" value="Genomic_DNA"/>
</dbReference>
<dbReference type="OrthoDB" id="9803968at2"/>
<dbReference type="EC" id="6.2.1.3" evidence="5"/>
<evidence type="ECO:0000256" key="8">
    <source>
        <dbReference type="ARBA" id="ARBA00076959"/>
    </source>
</evidence>
<comment type="catalytic activity">
    <reaction evidence="6">
        <text>a long-chain fatty acid + ATP + CoA = a long-chain fatty acyl-CoA + AMP + diphosphate</text>
        <dbReference type="Rhea" id="RHEA:15421"/>
        <dbReference type="ChEBI" id="CHEBI:30616"/>
        <dbReference type="ChEBI" id="CHEBI:33019"/>
        <dbReference type="ChEBI" id="CHEBI:57287"/>
        <dbReference type="ChEBI" id="CHEBI:57560"/>
        <dbReference type="ChEBI" id="CHEBI:83139"/>
        <dbReference type="ChEBI" id="CHEBI:456215"/>
        <dbReference type="EC" id="6.2.1.3"/>
    </reaction>
</comment>
<feature type="domain" description="AMP-dependent synthetase/ligase" evidence="11">
    <location>
        <begin position="16"/>
        <end position="393"/>
    </location>
</feature>
<feature type="domain" description="AMP-binding enzyme C-terminal" evidence="12">
    <location>
        <begin position="443"/>
        <end position="518"/>
    </location>
</feature>
<reference evidence="13 14" key="1">
    <citation type="journal article" date="2019" name="Environ. Microbiol.">
        <title>Species interactions and distinct microbial communities in high Arctic permafrost affected cryosols are associated with the CH4 and CO2 gas fluxes.</title>
        <authorList>
            <person name="Altshuler I."/>
            <person name="Hamel J."/>
            <person name="Turney S."/>
            <person name="Magnuson E."/>
            <person name="Levesque R."/>
            <person name="Greer C."/>
            <person name="Whyte L.G."/>
        </authorList>
    </citation>
    <scope>NUCLEOTIDE SEQUENCE [LARGE SCALE GENOMIC DNA]</scope>
    <source>
        <strain evidence="13 14">S5.20</strain>
    </source>
</reference>
<evidence type="ECO:0000256" key="2">
    <source>
        <dbReference type="ARBA" id="ARBA00022598"/>
    </source>
</evidence>